<evidence type="ECO:0000313" key="2">
    <source>
        <dbReference type="EMBL" id="MBK9983099.1"/>
    </source>
</evidence>
<reference evidence="2 3" key="1">
    <citation type="submission" date="2020-10" db="EMBL/GenBank/DDBJ databases">
        <title>Connecting structure to function with the recovery of over 1000 high-quality activated sludge metagenome-assembled genomes encoding full-length rRNA genes using long-read sequencing.</title>
        <authorList>
            <person name="Singleton C.M."/>
            <person name="Petriglieri F."/>
            <person name="Kristensen J.M."/>
            <person name="Kirkegaard R.H."/>
            <person name="Michaelsen T.Y."/>
            <person name="Andersen M.H."/>
            <person name="Karst S.M."/>
            <person name="Dueholm M.S."/>
            <person name="Nielsen P.H."/>
            <person name="Albertsen M."/>
        </authorList>
    </citation>
    <scope>NUCLEOTIDE SEQUENCE [LARGE SCALE GENOMIC DNA]</scope>
    <source>
        <strain evidence="2">Ribe_18-Q3-R11-54_MAXAC.273</strain>
    </source>
</reference>
<comment type="caution">
    <text evidence="2">The sequence shown here is derived from an EMBL/GenBank/DDBJ whole genome shotgun (WGS) entry which is preliminary data.</text>
</comment>
<accession>A0A9D7SVW4</accession>
<evidence type="ECO:0000313" key="3">
    <source>
        <dbReference type="Proteomes" id="UP000808337"/>
    </source>
</evidence>
<sequence>MNVNKKLNCGLSNLLLSWILFSCVSCGKGDDELIVHQYDLPAFNSLQLDAVFDVEIIEDEHFSLQITGAAEVTRDLTYEVQNEKLIITNSNAKLWTHPKLDPPKLTISGTGLTRIEATETCNIKSLNTITTETFGILLGGKLNFADLMVDCKSFYYWNTSPVGGRLILHGKAENIAIYNGALMEVDADNFPCNVATVYNGSKSDVHVFVRQKLDYSITGTGNIYLSGNPGEIVAGELYSTGRLIK</sequence>
<evidence type="ECO:0000259" key="1">
    <source>
        <dbReference type="Pfam" id="PF10988"/>
    </source>
</evidence>
<proteinExistence type="predicted"/>
<feature type="domain" description="Putative auto-transporter adhesin head GIN" evidence="1">
    <location>
        <begin position="42"/>
        <end position="229"/>
    </location>
</feature>
<dbReference type="AlphaFoldDB" id="A0A9D7SVW4"/>
<gene>
    <name evidence="2" type="ORF">IPP15_11870</name>
</gene>
<dbReference type="Proteomes" id="UP000808337">
    <property type="component" value="Unassembled WGS sequence"/>
</dbReference>
<protein>
    <submittedName>
        <fullName evidence="2">DUF2807 domain-containing protein</fullName>
    </submittedName>
</protein>
<dbReference type="Gene3D" id="2.160.20.120">
    <property type="match status" value="1"/>
</dbReference>
<dbReference type="PROSITE" id="PS51257">
    <property type="entry name" value="PROKAR_LIPOPROTEIN"/>
    <property type="match status" value="1"/>
</dbReference>
<dbReference type="EMBL" id="JADKGY010000008">
    <property type="protein sequence ID" value="MBK9983099.1"/>
    <property type="molecule type" value="Genomic_DNA"/>
</dbReference>
<name>A0A9D7SVW4_9BACT</name>
<organism evidence="2 3">
    <name type="scientific">Candidatus Opimibacter skivensis</name>
    <dbReference type="NCBI Taxonomy" id="2982028"/>
    <lineage>
        <taxon>Bacteria</taxon>
        <taxon>Pseudomonadati</taxon>
        <taxon>Bacteroidota</taxon>
        <taxon>Saprospiria</taxon>
        <taxon>Saprospirales</taxon>
        <taxon>Saprospiraceae</taxon>
        <taxon>Candidatus Opimibacter</taxon>
    </lineage>
</organism>
<dbReference type="InterPro" id="IPR021255">
    <property type="entry name" value="DUF2807"/>
</dbReference>
<dbReference type="Pfam" id="PF10988">
    <property type="entry name" value="DUF2807"/>
    <property type="match status" value="1"/>
</dbReference>